<feature type="region of interest" description="Disordered" evidence="1">
    <location>
        <begin position="83"/>
        <end position="132"/>
    </location>
</feature>
<evidence type="ECO:0000313" key="2">
    <source>
        <dbReference type="EMBL" id="KRZ18865.1"/>
    </source>
</evidence>
<reference evidence="2 3" key="1">
    <citation type="submission" date="2015-01" db="EMBL/GenBank/DDBJ databases">
        <title>Evolution of Trichinella species and genotypes.</title>
        <authorList>
            <person name="Korhonen P.K."/>
            <person name="Edoardo P."/>
            <person name="Giuseppe L.R."/>
            <person name="Gasser R.B."/>
        </authorList>
    </citation>
    <scope>NUCLEOTIDE SEQUENCE [LARGE SCALE GENOMIC DNA]</scope>
    <source>
        <strain evidence="2">ISS1029</strain>
    </source>
</reference>
<dbReference type="AlphaFoldDB" id="A0A0V1I7P5"/>
<dbReference type="OrthoDB" id="5918939at2759"/>
<proteinExistence type="predicted"/>
<dbReference type="Proteomes" id="UP000055024">
    <property type="component" value="Unassembled WGS sequence"/>
</dbReference>
<evidence type="ECO:0000313" key="3">
    <source>
        <dbReference type="Proteomes" id="UP000055024"/>
    </source>
</evidence>
<name>A0A0V1I7P5_9BILA</name>
<sequence>MAGVPPFDVPSFNFYVESIKILPKNFVHRTYNIQTETEESTHSSQLYEVEYPMGMYNPKQPFEVERFEIRDGAGEDAEEIAAVQQHEEDFGDRTPAEEYTSSVASYSNASPNDDDDDDDDDASSIEADYYFE</sequence>
<accession>A0A0V1I7P5</accession>
<feature type="compositionally biased region" description="Polar residues" evidence="1">
    <location>
        <begin position="99"/>
        <end position="111"/>
    </location>
</feature>
<keyword evidence="3" id="KW-1185">Reference proteome</keyword>
<gene>
    <name evidence="2" type="ORF">T11_9398</name>
</gene>
<dbReference type="EMBL" id="JYDP01000002">
    <property type="protein sequence ID" value="KRZ18865.1"/>
    <property type="molecule type" value="Genomic_DNA"/>
</dbReference>
<evidence type="ECO:0000256" key="1">
    <source>
        <dbReference type="SAM" id="MobiDB-lite"/>
    </source>
</evidence>
<organism evidence="2 3">
    <name type="scientific">Trichinella zimbabwensis</name>
    <dbReference type="NCBI Taxonomy" id="268475"/>
    <lineage>
        <taxon>Eukaryota</taxon>
        <taxon>Metazoa</taxon>
        <taxon>Ecdysozoa</taxon>
        <taxon>Nematoda</taxon>
        <taxon>Enoplea</taxon>
        <taxon>Dorylaimia</taxon>
        <taxon>Trichinellida</taxon>
        <taxon>Trichinellidae</taxon>
        <taxon>Trichinella</taxon>
    </lineage>
</organism>
<protein>
    <submittedName>
        <fullName evidence="2">Uncharacterized protein</fullName>
    </submittedName>
</protein>
<comment type="caution">
    <text evidence="2">The sequence shown here is derived from an EMBL/GenBank/DDBJ whole genome shotgun (WGS) entry which is preliminary data.</text>
</comment>
<feature type="compositionally biased region" description="Basic and acidic residues" evidence="1">
    <location>
        <begin position="85"/>
        <end position="96"/>
    </location>
</feature>
<feature type="compositionally biased region" description="Acidic residues" evidence="1">
    <location>
        <begin position="112"/>
        <end position="132"/>
    </location>
</feature>